<dbReference type="Proteomes" id="UP000472277">
    <property type="component" value="Chromosome 2"/>
</dbReference>
<protein>
    <recommendedName>
        <fullName evidence="4">C1q domain-containing protein</fullName>
    </recommendedName>
</protein>
<feature type="domain" description="C1q" evidence="4">
    <location>
        <begin position="181"/>
        <end position="274"/>
    </location>
</feature>
<evidence type="ECO:0000313" key="6">
    <source>
        <dbReference type="Proteomes" id="UP000472277"/>
    </source>
</evidence>
<dbReference type="Ensembl" id="ENSSTUT00000067773.1">
    <property type="protein sequence ID" value="ENSSTUP00000064143.1"/>
    <property type="gene ID" value="ENSSTUG00000027865.1"/>
</dbReference>
<dbReference type="Gene3D" id="2.60.120.40">
    <property type="match status" value="1"/>
</dbReference>
<evidence type="ECO:0000256" key="2">
    <source>
        <dbReference type="SAM" id="MobiDB-lite"/>
    </source>
</evidence>
<keyword evidence="3" id="KW-0732">Signal</keyword>
<feature type="chain" id="PRO_5025655033" description="C1q domain-containing protein" evidence="3">
    <location>
        <begin position="20"/>
        <end position="274"/>
    </location>
</feature>
<feature type="compositionally biased region" description="Polar residues" evidence="2">
    <location>
        <begin position="30"/>
        <end position="42"/>
    </location>
</feature>
<organism evidence="5 6">
    <name type="scientific">Salmo trutta</name>
    <name type="common">Brown trout</name>
    <dbReference type="NCBI Taxonomy" id="8032"/>
    <lineage>
        <taxon>Eukaryota</taxon>
        <taxon>Metazoa</taxon>
        <taxon>Chordata</taxon>
        <taxon>Craniata</taxon>
        <taxon>Vertebrata</taxon>
        <taxon>Euteleostomi</taxon>
        <taxon>Actinopterygii</taxon>
        <taxon>Neopterygii</taxon>
        <taxon>Teleostei</taxon>
        <taxon>Protacanthopterygii</taxon>
        <taxon>Salmoniformes</taxon>
        <taxon>Salmonidae</taxon>
        <taxon>Salmoninae</taxon>
        <taxon>Salmo</taxon>
    </lineage>
</organism>
<sequence>MKGAVALLVLLFCLSGTWTQGGSGLRENDITQQGHSTGRESTVSEVQRERRGTEATVTTDERTPTEHDLLTDVKELRDMVYKLGTMVVEQREKLRNTEARVAASEDQVMDLRVEQRITTQEVEKLEKDKTALGARLTASESQGEELKRMQEINFSLQAAKLPAMGTRVTASEREVEELKRENANRPKVAFSAGLTSGFVGPFNTETTLVYTRVITNIGQAYSPTTGQHQMMYNFDYRADLILRCISNGVFMQLEKGYEVDYNYNIFSGFLLFPM</sequence>
<accession>A0A674AY59</accession>
<evidence type="ECO:0000313" key="5">
    <source>
        <dbReference type="Ensembl" id="ENSSTUP00000064143.1"/>
    </source>
</evidence>
<proteinExistence type="predicted"/>
<evidence type="ECO:0000256" key="3">
    <source>
        <dbReference type="SAM" id="SignalP"/>
    </source>
</evidence>
<dbReference type="SUPFAM" id="SSF49842">
    <property type="entry name" value="TNF-like"/>
    <property type="match status" value="1"/>
</dbReference>
<evidence type="ECO:0000259" key="4">
    <source>
        <dbReference type="SMART" id="SM00110"/>
    </source>
</evidence>
<dbReference type="AlphaFoldDB" id="A0A674AY59"/>
<dbReference type="InParanoid" id="A0A674AY59"/>
<feature type="signal peptide" evidence="3">
    <location>
        <begin position="1"/>
        <end position="19"/>
    </location>
</feature>
<keyword evidence="6" id="KW-1185">Reference proteome</keyword>
<reference evidence="5" key="1">
    <citation type="submission" date="2025-08" db="UniProtKB">
        <authorList>
            <consortium name="Ensembl"/>
        </authorList>
    </citation>
    <scope>IDENTIFICATION</scope>
</reference>
<dbReference type="InterPro" id="IPR008983">
    <property type="entry name" value="Tumour_necrosis_fac-like_dom"/>
</dbReference>
<dbReference type="SMART" id="SM00110">
    <property type="entry name" value="C1Q"/>
    <property type="match status" value="1"/>
</dbReference>
<dbReference type="InterPro" id="IPR001073">
    <property type="entry name" value="C1q_dom"/>
</dbReference>
<dbReference type="OMA" id="DYNYNIF"/>
<name>A0A674AY59_SALTR</name>
<feature type="coiled-coil region" evidence="1">
    <location>
        <begin position="87"/>
        <end position="142"/>
    </location>
</feature>
<dbReference type="GeneTree" id="ENSGT01060000248993"/>
<reference evidence="5" key="2">
    <citation type="submission" date="2025-09" db="UniProtKB">
        <authorList>
            <consortium name="Ensembl"/>
        </authorList>
    </citation>
    <scope>IDENTIFICATION</scope>
</reference>
<feature type="region of interest" description="Disordered" evidence="2">
    <location>
        <begin position="23"/>
        <end position="42"/>
    </location>
</feature>
<keyword evidence="1" id="KW-0175">Coiled coil</keyword>
<evidence type="ECO:0000256" key="1">
    <source>
        <dbReference type="SAM" id="Coils"/>
    </source>
</evidence>